<accession>A0ABD0NB99</accession>
<protein>
    <submittedName>
        <fullName evidence="1">Uncharacterized protein</fullName>
    </submittedName>
</protein>
<proteinExistence type="predicted"/>
<dbReference type="EMBL" id="JAMKFB020000022">
    <property type="protein sequence ID" value="KAL0159338.1"/>
    <property type="molecule type" value="Genomic_DNA"/>
</dbReference>
<dbReference type="Proteomes" id="UP001529510">
    <property type="component" value="Unassembled WGS sequence"/>
</dbReference>
<dbReference type="AlphaFoldDB" id="A0ABD0NB99"/>
<reference evidence="1 2" key="1">
    <citation type="submission" date="2024-05" db="EMBL/GenBank/DDBJ databases">
        <title>Genome sequencing and assembly of Indian major carp, Cirrhinus mrigala (Hamilton, 1822).</title>
        <authorList>
            <person name="Mohindra V."/>
            <person name="Chowdhury L.M."/>
            <person name="Lal K."/>
            <person name="Jena J.K."/>
        </authorList>
    </citation>
    <scope>NUCLEOTIDE SEQUENCE [LARGE SCALE GENOMIC DNA]</scope>
    <source>
        <strain evidence="1">CM1030</strain>
        <tissue evidence="1">Blood</tissue>
    </source>
</reference>
<organism evidence="1 2">
    <name type="scientific">Cirrhinus mrigala</name>
    <name type="common">Mrigala</name>
    <dbReference type="NCBI Taxonomy" id="683832"/>
    <lineage>
        <taxon>Eukaryota</taxon>
        <taxon>Metazoa</taxon>
        <taxon>Chordata</taxon>
        <taxon>Craniata</taxon>
        <taxon>Vertebrata</taxon>
        <taxon>Euteleostomi</taxon>
        <taxon>Actinopterygii</taxon>
        <taxon>Neopterygii</taxon>
        <taxon>Teleostei</taxon>
        <taxon>Ostariophysi</taxon>
        <taxon>Cypriniformes</taxon>
        <taxon>Cyprinidae</taxon>
        <taxon>Labeoninae</taxon>
        <taxon>Labeonini</taxon>
        <taxon>Cirrhinus</taxon>
    </lineage>
</organism>
<keyword evidence="2" id="KW-1185">Reference proteome</keyword>
<comment type="caution">
    <text evidence="1">The sequence shown here is derived from an EMBL/GenBank/DDBJ whole genome shotgun (WGS) entry which is preliminary data.</text>
</comment>
<evidence type="ECO:0000313" key="2">
    <source>
        <dbReference type="Proteomes" id="UP001529510"/>
    </source>
</evidence>
<feature type="non-terminal residue" evidence="1">
    <location>
        <position position="63"/>
    </location>
</feature>
<gene>
    <name evidence="1" type="ORF">M9458_043063</name>
</gene>
<name>A0ABD0NB99_CIRMR</name>
<sequence>TQSTNQIPAEFSTLMDPFSCPEYGRSLEDHTRLFLEVANYISYPDDALCLFYDASVSTTCRAL</sequence>
<evidence type="ECO:0000313" key="1">
    <source>
        <dbReference type="EMBL" id="KAL0159338.1"/>
    </source>
</evidence>
<feature type="non-terminal residue" evidence="1">
    <location>
        <position position="1"/>
    </location>
</feature>